<keyword evidence="6 10" id="KW-0547">Nucleotide-binding</keyword>
<dbReference type="OrthoDB" id="9809356at2"/>
<comment type="catalytic activity">
    <reaction evidence="9">
        <text>(6S)-5,6,7,8-tetrahydrofolyl-(gamma-L-Glu)(n) + L-glutamate + ATP = (6S)-5,6,7,8-tetrahydrofolyl-(gamma-L-Glu)(n+1) + ADP + phosphate + H(+)</text>
        <dbReference type="Rhea" id="RHEA:10580"/>
        <dbReference type="Rhea" id="RHEA-COMP:14738"/>
        <dbReference type="Rhea" id="RHEA-COMP:14740"/>
        <dbReference type="ChEBI" id="CHEBI:15378"/>
        <dbReference type="ChEBI" id="CHEBI:29985"/>
        <dbReference type="ChEBI" id="CHEBI:30616"/>
        <dbReference type="ChEBI" id="CHEBI:43474"/>
        <dbReference type="ChEBI" id="CHEBI:141005"/>
        <dbReference type="ChEBI" id="CHEBI:456216"/>
        <dbReference type="EC" id="6.3.2.17"/>
    </reaction>
</comment>
<dbReference type="PIRSF" id="PIRSF001563">
    <property type="entry name" value="Folylpolyglu_synth"/>
    <property type="match status" value="1"/>
</dbReference>
<dbReference type="SUPFAM" id="SSF53623">
    <property type="entry name" value="MurD-like peptide ligases, catalytic domain"/>
    <property type="match status" value="1"/>
</dbReference>
<proteinExistence type="inferred from homology"/>
<keyword evidence="4 10" id="KW-0436">Ligase</keyword>
<evidence type="ECO:0000256" key="9">
    <source>
        <dbReference type="ARBA" id="ARBA00047493"/>
    </source>
</evidence>
<dbReference type="InterPro" id="IPR018109">
    <property type="entry name" value="Folylpolyglutamate_synth_CS"/>
</dbReference>
<reference evidence="12 13" key="1">
    <citation type="submission" date="2019-09" db="EMBL/GenBank/DDBJ databases">
        <title>Draft Whole-Genome sequence of Blastochloris sulfoviridis DSM 729.</title>
        <authorList>
            <person name="Meyer T.E."/>
            <person name="Kyndt J.A."/>
        </authorList>
    </citation>
    <scope>NUCLEOTIDE SEQUENCE [LARGE SCALE GENOMIC DNA]</scope>
    <source>
        <strain evidence="12 13">DSM 729</strain>
    </source>
</reference>
<comment type="caution">
    <text evidence="12">The sequence shown here is derived from an EMBL/GenBank/DDBJ whole genome shotgun (WGS) entry which is preliminary data.</text>
</comment>
<dbReference type="SUPFAM" id="SSF53244">
    <property type="entry name" value="MurD-like peptide ligases, peptide-binding domain"/>
    <property type="match status" value="1"/>
</dbReference>
<dbReference type="GO" id="GO:0046872">
    <property type="term" value="F:metal ion binding"/>
    <property type="evidence" value="ECO:0007669"/>
    <property type="project" value="UniProtKB-KW"/>
</dbReference>
<dbReference type="GO" id="GO:0008841">
    <property type="term" value="F:dihydrofolate synthase activity"/>
    <property type="evidence" value="ECO:0007669"/>
    <property type="project" value="TreeGrafter"/>
</dbReference>
<evidence type="ECO:0000256" key="8">
    <source>
        <dbReference type="ARBA" id="ARBA00022842"/>
    </source>
</evidence>
<dbReference type="NCBIfam" id="TIGR01499">
    <property type="entry name" value="folC"/>
    <property type="match status" value="1"/>
</dbReference>
<keyword evidence="13" id="KW-1185">Reference proteome</keyword>
<dbReference type="InterPro" id="IPR036615">
    <property type="entry name" value="Mur_ligase_C_dom_sf"/>
</dbReference>
<dbReference type="GO" id="GO:0005737">
    <property type="term" value="C:cytoplasm"/>
    <property type="evidence" value="ECO:0007669"/>
    <property type="project" value="TreeGrafter"/>
</dbReference>
<dbReference type="PANTHER" id="PTHR11136">
    <property type="entry name" value="FOLYLPOLYGLUTAMATE SYNTHASE-RELATED"/>
    <property type="match status" value="1"/>
</dbReference>
<dbReference type="GO" id="GO:0004326">
    <property type="term" value="F:tetrahydrofolylpolyglutamate synthase activity"/>
    <property type="evidence" value="ECO:0007669"/>
    <property type="project" value="UniProtKB-EC"/>
</dbReference>
<dbReference type="InterPro" id="IPR036565">
    <property type="entry name" value="Mur-like_cat_sf"/>
</dbReference>
<evidence type="ECO:0000259" key="11">
    <source>
        <dbReference type="Pfam" id="PF08245"/>
    </source>
</evidence>
<keyword evidence="5" id="KW-0479">Metal-binding</keyword>
<dbReference type="GO" id="GO:0005524">
    <property type="term" value="F:ATP binding"/>
    <property type="evidence" value="ECO:0007669"/>
    <property type="project" value="UniProtKB-KW"/>
</dbReference>
<dbReference type="PROSITE" id="PS01012">
    <property type="entry name" value="FOLYLPOLYGLU_SYNT_2"/>
    <property type="match status" value="1"/>
</dbReference>
<dbReference type="Pfam" id="PF08245">
    <property type="entry name" value="Mur_ligase_M"/>
    <property type="match status" value="1"/>
</dbReference>
<gene>
    <name evidence="12" type="ORF">F1193_05560</name>
</gene>
<evidence type="ECO:0000256" key="1">
    <source>
        <dbReference type="ARBA" id="ARBA00001946"/>
    </source>
</evidence>
<feature type="domain" description="Mur ligase central" evidence="11">
    <location>
        <begin position="68"/>
        <end position="288"/>
    </location>
</feature>
<dbReference type="FunFam" id="3.40.1190.10:FF:000011">
    <property type="entry name" value="Folylpolyglutamate synthase/dihydrofolate synthase"/>
    <property type="match status" value="1"/>
</dbReference>
<evidence type="ECO:0000313" key="12">
    <source>
        <dbReference type="EMBL" id="KAA5602371.1"/>
    </source>
</evidence>
<accession>A0A5M6I2G1</accession>
<dbReference type="AlphaFoldDB" id="A0A5M6I2G1"/>
<dbReference type="EMBL" id="VWPL01000007">
    <property type="protein sequence ID" value="KAA5602371.1"/>
    <property type="molecule type" value="Genomic_DNA"/>
</dbReference>
<evidence type="ECO:0000256" key="4">
    <source>
        <dbReference type="ARBA" id="ARBA00022598"/>
    </source>
</evidence>
<evidence type="ECO:0000256" key="2">
    <source>
        <dbReference type="ARBA" id="ARBA00008276"/>
    </source>
</evidence>
<dbReference type="Gene3D" id="3.90.190.20">
    <property type="entry name" value="Mur ligase, C-terminal domain"/>
    <property type="match status" value="1"/>
</dbReference>
<evidence type="ECO:0000256" key="3">
    <source>
        <dbReference type="ARBA" id="ARBA00013025"/>
    </source>
</evidence>
<comment type="similarity">
    <text evidence="2 10">Belongs to the folylpolyglutamate synthase family.</text>
</comment>
<dbReference type="Gene3D" id="3.40.1190.10">
    <property type="entry name" value="Mur-like, catalytic domain"/>
    <property type="match status" value="1"/>
</dbReference>
<dbReference type="Proteomes" id="UP000323886">
    <property type="component" value="Unassembled WGS sequence"/>
</dbReference>
<comment type="cofactor">
    <cofactor evidence="1">
        <name>Mg(2+)</name>
        <dbReference type="ChEBI" id="CHEBI:18420"/>
    </cofactor>
</comment>
<name>A0A5M6I2G1_9HYPH</name>
<protein>
    <recommendedName>
        <fullName evidence="3">tetrahydrofolate synthase</fullName>
        <ecNumber evidence="3">6.3.2.17</ecNumber>
    </recommendedName>
</protein>
<dbReference type="InterPro" id="IPR013221">
    <property type="entry name" value="Mur_ligase_cen"/>
</dbReference>
<evidence type="ECO:0000313" key="13">
    <source>
        <dbReference type="Proteomes" id="UP000323886"/>
    </source>
</evidence>
<keyword evidence="8" id="KW-0460">Magnesium</keyword>
<evidence type="ECO:0000256" key="10">
    <source>
        <dbReference type="PIRNR" id="PIRNR001563"/>
    </source>
</evidence>
<dbReference type="GO" id="GO:0046654">
    <property type="term" value="P:tetrahydrofolate biosynthetic process"/>
    <property type="evidence" value="ECO:0007669"/>
    <property type="project" value="UniProtKB-UniPathway"/>
</dbReference>
<dbReference type="UniPathway" id="UPA00077">
    <property type="reaction ID" value="UER00157"/>
</dbReference>
<organism evidence="12 13">
    <name type="scientific">Blastochloris sulfoviridis</name>
    <dbReference type="NCBI Taxonomy" id="50712"/>
    <lineage>
        <taxon>Bacteria</taxon>
        <taxon>Pseudomonadati</taxon>
        <taxon>Pseudomonadota</taxon>
        <taxon>Alphaproteobacteria</taxon>
        <taxon>Hyphomicrobiales</taxon>
        <taxon>Blastochloridaceae</taxon>
        <taxon>Blastochloris</taxon>
    </lineage>
</organism>
<dbReference type="EC" id="6.3.2.17" evidence="3"/>
<dbReference type="PANTHER" id="PTHR11136:SF0">
    <property type="entry name" value="DIHYDROFOLATE SYNTHETASE-RELATED"/>
    <property type="match status" value="1"/>
</dbReference>
<evidence type="ECO:0000256" key="6">
    <source>
        <dbReference type="ARBA" id="ARBA00022741"/>
    </source>
</evidence>
<evidence type="ECO:0000256" key="5">
    <source>
        <dbReference type="ARBA" id="ARBA00022723"/>
    </source>
</evidence>
<sequence>MGAGRIWAAAAWGEREPPAETDVTAFDAVLGRLSALHPKTIDLSLQRIDRLLARLGDPQRSLPPVIHVAGTNGKGSTIAFLRAILEAAGRRVHVYTSPHLVRFNERFRLGQAGGGRLVSDDELESVLGELERANAGQPITVFEIITAAGFVLFARHPADVVLLEVGMGGRYDATNVIERPAVSVITPVSLDHVDYLGTTIEEIAREKAGILKRRVPAVVARQPLDALEVIERQAARLAAPLFVSGEQWHAHEEGGRLVFQDEDGLLDLPRPRLIGRHQIENAGTAIAALRAGKFALPMSAYEAGVAAADWPARLQRLGAGRLIRLLPAGAELWLDGGHNAGGGEVVAATLADLEERAPKPLALVCGMLDTKEPEPFLRHFAGLARRLVAVPVPGHERGRPPGTLVEAAGDLGFEADAAENVEAALARLATAFEDAPRVLVTGSLYLAGDVLARDGTFPT</sequence>
<dbReference type="InterPro" id="IPR001645">
    <property type="entry name" value="Folylpolyglutamate_synth"/>
</dbReference>
<keyword evidence="7 10" id="KW-0067">ATP-binding</keyword>
<evidence type="ECO:0000256" key="7">
    <source>
        <dbReference type="ARBA" id="ARBA00022840"/>
    </source>
</evidence>